<protein>
    <submittedName>
        <fullName evidence="1">Uncharacterized protein</fullName>
    </submittedName>
</protein>
<proteinExistence type="predicted"/>
<organism evidence="1 2">
    <name type="scientific">Exidia glandulosa HHB12029</name>
    <dbReference type="NCBI Taxonomy" id="1314781"/>
    <lineage>
        <taxon>Eukaryota</taxon>
        <taxon>Fungi</taxon>
        <taxon>Dikarya</taxon>
        <taxon>Basidiomycota</taxon>
        <taxon>Agaricomycotina</taxon>
        <taxon>Agaricomycetes</taxon>
        <taxon>Auriculariales</taxon>
        <taxon>Exidiaceae</taxon>
        <taxon>Exidia</taxon>
    </lineage>
</organism>
<dbReference type="AlphaFoldDB" id="A0A165JHF1"/>
<keyword evidence="2" id="KW-1185">Reference proteome</keyword>
<reference evidence="1 2" key="1">
    <citation type="journal article" date="2016" name="Mol. Biol. Evol.">
        <title>Comparative Genomics of Early-Diverging Mushroom-Forming Fungi Provides Insights into the Origins of Lignocellulose Decay Capabilities.</title>
        <authorList>
            <person name="Nagy L.G."/>
            <person name="Riley R."/>
            <person name="Tritt A."/>
            <person name="Adam C."/>
            <person name="Daum C."/>
            <person name="Floudas D."/>
            <person name="Sun H."/>
            <person name="Yadav J.S."/>
            <person name="Pangilinan J."/>
            <person name="Larsson K.H."/>
            <person name="Matsuura K."/>
            <person name="Barry K."/>
            <person name="Labutti K."/>
            <person name="Kuo R."/>
            <person name="Ohm R.A."/>
            <person name="Bhattacharya S.S."/>
            <person name="Shirouzu T."/>
            <person name="Yoshinaga Y."/>
            <person name="Martin F.M."/>
            <person name="Grigoriev I.V."/>
            <person name="Hibbett D.S."/>
        </authorList>
    </citation>
    <scope>NUCLEOTIDE SEQUENCE [LARGE SCALE GENOMIC DNA]</scope>
    <source>
        <strain evidence="1 2">HHB12029</strain>
    </source>
</reference>
<gene>
    <name evidence="1" type="ORF">EXIGLDRAFT_766727</name>
</gene>
<dbReference type="OrthoDB" id="3305906at2759"/>
<dbReference type="InParanoid" id="A0A165JHF1"/>
<dbReference type="EMBL" id="KV425966">
    <property type="protein sequence ID" value="KZV94851.1"/>
    <property type="molecule type" value="Genomic_DNA"/>
</dbReference>
<evidence type="ECO:0000313" key="1">
    <source>
        <dbReference type="EMBL" id="KZV94851.1"/>
    </source>
</evidence>
<accession>A0A165JHF1</accession>
<name>A0A165JHF1_EXIGL</name>
<sequence>MSAPTLPTELWLRVVDSLRKPIVYYSGDACCGGALRPAPGSAHGVGPLPRPADKDCVALASTSRYFRQLLLDEVAFGELHVCLRGGQLVRHSGGRYPAFPIHDRLTYRDLLTAPFGDSTRRLTLSLFVYEGLTYAHANQKALEATTDAAADAILARVPKLVALEVHVRVTHSGNSYPVSEKLARAMAALPSLVDLSFSGCHLPHIPSLHFPHVRRIQTDHVVTSFDPFLNLRELRNDQHWLEQDAYRIPVDVFRQLEVLHYCPPDNTEAIDWFPEDCEVCRLLQLPLLRLKLASQKALRASVVEKGNQIRLQELVLRHMMDADYIERVINALASPHLRVFVCYAIYRKRSQYDKLLALAKRAFPNAAIDFPDSRRAEEHVH</sequence>
<evidence type="ECO:0000313" key="2">
    <source>
        <dbReference type="Proteomes" id="UP000077266"/>
    </source>
</evidence>
<dbReference type="Proteomes" id="UP000077266">
    <property type="component" value="Unassembled WGS sequence"/>
</dbReference>